<dbReference type="EMBL" id="LRGB01017259">
    <property type="protein sequence ID" value="KZR98390.1"/>
    <property type="molecule type" value="Genomic_DNA"/>
</dbReference>
<evidence type="ECO:0000313" key="2">
    <source>
        <dbReference type="Proteomes" id="UP000076858"/>
    </source>
</evidence>
<dbReference type="Proteomes" id="UP000076858">
    <property type="component" value="Unassembled WGS sequence"/>
</dbReference>
<organism evidence="1 2">
    <name type="scientific">Daphnia magna</name>
    <dbReference type="NCBI Taxonomy" id="35525"/>
    <lineage>
        <taxon>Eukaryota</taxon>
        <taxon>Metazoa</taxon>
        <taxon>Ecdysozoa</taxon>
        <taxon>Arthropoda</taxon>
        <taxon>Crustacea</taxon>
        <taxon>Branchiopoda</taxon>
        <taxon>Diplostraca</taxon>
        <taxon>Cladocera</taxon>
        <taxon>Anomopoda</taxon>
        <taxon>Daphniidae</taxon>
        <taxon>Daphnia</taxon>
    </lineage>
</organism>
<keyword evidence="2" id="KW-1185">Reference proteome</keyword>
<accession>A0A162BWG4</accession>
<dbReference type="AlphaFoldDB" id="A0A162BWG4"/>
<comment type="caution">
    <text evidence="1">The sequence shown here is derived from an EMBL/GenBank/DDBJ whole genome shotgun (WGS) entry which is preliminary data.</text>
</comment>
<gene>
    <name evidence="1" type="ORF">APZ42_006214</name>
</gene>
<sequence>MPELSKQSTFFNLSSEKFILRHTTGRVLGERAASCGADGRSRRIGNRRILSLAAFIFGVNVAAC</sequence>
<proteinExistence type="predicted"/>
<protein>
    <submittedName>
        <fullName evidence="1">Uncharacterized protein</fullName>
    </submittedName>
</protein>
<evidence type="ECO:0000313" key="1">
    <source>
        <dbReference type="EMBL" id="KZR98390.1"/>
    </source>
</evidence>
<reference evidence="1 2" key="1">
    <citation type="submission" date="2016-03" db="EMBL/GenBank/DDBJ databases">
        <title>EvidentialGene: Evidence-directed Construction of Genes on Genomes.</title>
        <authorList>
            <person name="Gilbert D.G."/>
            <person name="Choi J.-H."/>
            <person name="Mockaitis K."/>
            <person name="Colbourne J."/>
            <person name="Pfrender M."/>
        </authorList>
    </citation>
    <scope>NUCLEOTIDE SEQUENCE [LARGE SCALE GENOMIC DNA]</scope>
    <source>
        <strain evidence="1 2">Xinb3</strain>
        <tissue evidence="1">Complete organism</tissue>
    </source>
</reference>
<name>A0A162BWG4_9CRUS</name>